<sequence>MEEFNDILDNPNMIVVNFRNNYGSEVGYFKNASTQDVETLRECLPVIND</sequence>
<proteinExistence type="predicted"/>
<gene>
    <name evidence="1" type="ORF">CFS9_15030</name>
</gene>
<accession>A0AAT9H057</accession>
<protein>
    <submittedName>
        <fullName evidence="1">Uncharacterized protein</fullName>
    </submittedName>
</protein>
<organism evidence="1">
    <name type="scientific">Flavobacterium sp. CFS9</name>
    <dbReference type="NCBI Taxonomy" id="3143118"/>
    <lineage>
        <taxon>Bacteria</taxon>
        <taxon>Pseudomonadati</taxon>
        <taxon>Bacteroidota</taxon>
        <taxon>Flavobacteriia</taxon>
        <taxon>Flavobacteriales</taxon>
        <taxon>Flavobacteriaceae</taxon>
        <taxon>Flavobacterium</taxon>
    </lineage>
</organism>
<name>A0AAT9H057_9FLAO</name>
<reference evidence="1" key="1">
    <citation type="submission" date="2024-05" db="EMBL/GenBank/DDBJ databases">
        <title>Whole-Genome Sequence of CFS9, a Potential Fish Probiotic Isolated from the Body Surface of Silurus asotus.</title>
        <authorList>
            <person name="Kojima M."/>
            <person name="Tobioka K."/>
            <person name="Yokota K."/>
            <person name="Nakatani H."/>
            <person name="Hori K."/>
            <person name="Tamaru Y."/>
            <person name="Okazaki F."/>
        </authorList>
    </citation>
    <scope>NUCLEOTIDE SEQUENCE</scope>
    <source>
        <strain evidence="1">CFS9</strain>
    </source>
</reference>
<dbReference type="RefSeq" id="WP_369617976.1">
    <property type="nucleotide sequence ID" value="NZ_AP031573.1"/>
</dbReference>
<evidence type="ECO:0000313" key="1">
    <source>
        <dbReference type="EMBL" id="BFM42862.1"/>
    </source>
</evidence>
<dbReference type="AlphaFoldDB" id="A0AAT9H057"/>
<dbReference type="EMBL" id="AP031573">
    <property type="protein sequence ID" value="BFM42862.1"/>
    <property type="molecule type" value="Genomic_DNA"/>
</dbReference>